<name>A0AAF0FDM2_9BASI</name>
<feature type="signal peptide" evidence="1">
    <location>
        <begin position="1"/>
        <end position="18"/>
    </location>
</feature>
<dbReference type="Proteomes" id="UP001214628">
    <property type="component" value="Chromosome 6"/>
</dbReference>
<proteinExistence type="predicted"/>
<evidence type="ECO:0008006" key="4">
    <source>
        <dbReference type="Google" id="ProtNLM"/>
    </source>
</evidence>
<sequence>MFNLQFASVLAIIGAVSAQNIITVPAADSVTSGSAAEAVATPEQKIVSSIDCSSGFTKSGGLNANIDSKTSAVVLSDAQELVTGDNAVQVVFTECSSDALSTNSSGSTHYGLLSPNNAAQKTCIAIEALAQSNQHFKAVDCEKSDDSSQLAQTWVYDSDKNSLQFLGRSNGGAPYALGSTNSFITASPNGTASAELLLQ</sequence>
<organism evidence="2 3">
    <name type="scientific">Malassezia psittaci</name>
    <dbReference type="NCBI Taxonomy" id="1821823"/>
    <lineage>
        <taxon>Eukaryota</taxon>
        <taxon>Fungi</taxon>
        <taxon>Dikarya</taxon>
        <taxon>Basidiomycota</taxon>
        <taxon>Ustilaginomycotina</taxon>
        <taxon>Malasseziomycetes</taxon>
        <taxon>Malasseziales</taxon>
        <taxon>Malasseziaceae</taxon>
        <taxon>Malassezia</taxon>
    </lineage>
</organism>
<dbReference type="AlphaFoldDB" id="A0AAF0FDM2"/>
<evidence type="ECO:0000313" key="3">
    <source>
        <dbReference type="Proteomes" id="UP001214628"/>
    </source>
</evidence>
<dbReference type="EMBL" id="CP118380">
    <property type="protein sequence ID" value="WFD44829.1"/>
    <property type="molecule type" value="Genomic_DNA"/>
</dbReference>
<keyword evidence="1" id="KW-0732">Signal</keyword>
<gene>
    <name evidence="2" type="ORF">MPSI1_003500</name>
</gene>
<evidence type="ECO:0000256" key="1">
    <source>
        <dbReference type="SAM" id="SignalP"/>
    </source>
</evidence>
<feature type="chain" id="PRO_5042176333" description="Ricin B lectin domain-containing protein" evidence="1">
    <location>
        <begin position="19"/>
        <end position="199"/>
    </location>
</feature>
<protein>
    <recommendedName>
        <fullName evidence="4">Ricin B lectin domain-containing protein</fullName>
    </recommendedName>
</protein>
<keyword evidence="3" id="KW-1185">Reference proteome</keyword>
<reference evidence="2" key="1">
    <citation type="submission" date="2023-02" db="EMBL/GenBank/DDBJ databases">
        <title>Mating type loci evolution in Malassezia.</title>
        <authorList>
            <person name="Coelho M.A."/>
        </authorList>
    </citation>
    <scope>NUCLEOTIDE SEQUENCE</scope>
    <source>
        <strain evidence="2">CBS 14136</strain>
    </source>
</reference>
<evidence type="ECO:0000313" key="2">
    <source>
        <dbReference type="EMBL" id="WFD44829.1"/>
    </source>
</evidence>
<accession>A0AAF0FDM2</accession>